<evidence type="ECO:0000256" key="1">
    <source>
        <dbReference type="SAM" id="Phobius"/>
    </source>
</evidence>
<dbReference type="AlphaFoldDB" id="A0A0A9CYP8"/>
<reference evidence="2" key="2">
    <citation type="journal article" date="2015" name="Data Brief">
        <title>Shoot transcriptome of the giant reed, Arundo donax.</title>
        <authorList>
            <person name="Barrero R.A."/>
            <person name="Guerrero F.D."/>
            <person name="Moolhuijzen P."/>
            <person name="Goolsby J.A."/>
            <person name="Tidwell J."/>
            <person name="Bellgard S.E."/>
            <person name="Bellgard M.I."/>
        </authorList>
    </citation>
    <scope>NUCLEOTIDE SEQUENCE</scope>
    <source>
        <tissue evidence="2">Shoot tissue taken approximately 20 cm above the soil surface</tissue>
    </source>
</reference>
<sequence length="71" mass="8251">MCYLPLLLVPYCSLLLIRPLMLMFVQYSLSVHNNFIMKVCVSYLQILGMISCCISEGKETQIRNRSKDFVE</sequence>
<reference evidence="2" key="1">
    <citation type="submission" date="2014-09" db="EMBL/GenBank/DDBJ databases">
        <authorList>
            <person name="Magalhaes I.L.F."/>
            <person name="Oliveira U."/>
            <person name="Santos F.R."/>
            <person name="Vidigal T.H.D.A."/>
            <person name="Brescovit A.D."/>
            <person name="Santos A.J."/>
        </authorList>
    </citation>
    <scope>NUCLEOTIDE SEQUENCE</scope>
    <source>
        <tissue evidence="2">Shoot tissue taken approximately 20 cm above the soil surface</tissue>
    </source>
</reference>
<name>A0A0A9CYP8_ARUDO</name>
<accession>A0A0A9CYP8</accession>
<keyword evidence="1" id="KW-1133">Transmembrane helix</keyword>
<dbReference type="EMBL" id="GBRH01218352">
    <property type="protein sequence ID" value="JAD79543.1"/>
    <property type="molecule type" value="Transcribed_RNA"/>
</dbReference>
<keyword evidence="1" id="KW-0472">Membrane</keyword>
<proteinExistence type="predicted"/>
<keyword evidence="1" id="KW-0812">Transmembrane</keyword>
<protein>
    <submittedName>
        <fullName evidence="2">Uncharacterized protein</fullName>
    </submittedName>
</protein>
<evidence type="ECO:0000313" key="2">
    <source>
        <dbReference type="EMBL" id="JAD79543.1"/>
    </source>
</evidence>
<feature type="transmembrane region" description="Helical" evidence="1">
    <location>
        <begin position="7"/>
        <end position="29"/>
    </location>
</feature>
<organism evidence="2">
    <name type="scientific">Arundo donax</name>
    <name type="common">Giant reed</name>
    <name type="synonym">Donax arundinaceus</name>
    <dbReference type="NCBI Taxonomy" id="35708"/>
    <lineage>
        <taxon>Eukaryota</taxon>
        <taxon>Viridiplantae</taxon>
        <taxon>Streptophyta</taxon>
        <taxon>Embryophyta</taxon>
        <taxon>Tracheophyta</taxon>
        <taxon>Spermatophyta</taxon>
        <taxon>Magnoliopsida</taxon>
        <taxon>Liliopsida</taxon>
        <taxon>Poales</taxon>
        <taxon>Poaceae</taxon>
        <taxon>PACMAD clade</taxon>
        <taxon>Arundinoideae</taxon>
        <taxon>Arundineae</taxon>
        <taxon>Arundo</taxon>
    </lineage>
</organism>